<evidence type="ECO:0000313" key="2">
    <source>
        <dbReference type="WBParaSite" id="nRc.2.0.1.t26609-RA"/>
    </source>
</evidence>
<accession>A0A915JK95</accession>
<organism evidence="1 2">
    <name type="scientific">Romanomermis culicivorax</name>
    <name type="common">Nematode worm</name>
    <dbReference type="NCBI Taxonomy" id="13658"/>
    <lineage>
        <taxon>Eukaryota</taxon>
        <taxon>Metazoa</taxon>
        <taxon>Ecdysozoa</taxon>
        <taxon>Nematoda</taxon>
        <taxon>Enoplea</taxon>
        <taxon>Dorylaimia</taxon>
        <taxon>Mermithida</taxon>
        <taxon>Mermithoidea</taxon>
        <taxon>Mermithidae</taxon>
        <taxon>Romanomermis</taxon>
    </lineage>
</organism>
<dbReference type="Proteomes" id="UP000887565">
    <property type="component" value="Unplaced"/>
</dbReference>
<proteinExistence type="predicted"/>
<name>A0A915JK95_ROMCU</name>
<dbReference type="WBParaSite" id="nRc.2.0.1.t26609-RA">
    <property type="protein sequence ID" value="nRc.2.0.1.t26609-RA"/>
    <property type="gene ID" value="nRc.2.0.1.g26609"/>
</dbReference>
<keyword evidence="1" id="KW-1185">Reference proteome</keyword>
<dbReference type="AlphaFoldDB" id="A0A915JK95"/>
<protein>
    <submittedName>
        <fullName evidence="2">Uncharacterized protein</fullName>
    </submittedName>
</protein>
<sequence>EQNNFLRNGLDTDDVIQPPIADLYQINLGSCAPHYVRSFRKFEKTLYTYFEISQLAVSKGTWLNIGQCGFIFSELFSLRNLVHQRAGFKKAVERKREGEK</sequence>
<evidence type="ECO:0000313" key="1">
    <source>
        <dbReference type="Proteomes" id="UP000887565"/>
    </source>
</evidence>
<reference evidence="2" key="1">
    <citation type="submission" date="2022-11" db="UniProtKB">
        <authorList>
            <consortium name="WormBaseParasite"/>
        </authorList>
    </citation>
    <scope>IDENTIFICATION</scope>
</reference>